<evidence type="ECO:0000256" key="1">
    <source>
        <dbReference type="SAM" id="MobiDB-lite"/>
    </source>
</evidence>
<evidence type="ECO:0008006" key="4">
    <source>
        <dbReference type="Google" id="ProtNLM"/>
    </source>
</evidence>
<dbReference type="PANTHER" id="PTHR39596:SF2">
    <property type="entry name" value="HET DOMAIN PROTEIN (AFU_ORTHOLOGUE AFUA_1G17550)-RELATED"/>
    <property type="match status" value="1"/>
</dbReference>
<gene>
    <name evidence="2" type="ORF">QQZ08_007793</name>
</gene>
<name>A0ABR1HWX0_9HYPO</name>
<sequence>MRMIRLEAILTTARRVVSHHCTYEEPWDVKKKYDVNENSKNFVSDQLALLLMVLGESFSQIHQNIMREVGELESPVPLVPGWNNENHIGWGQPAYVIKEMRKKDWCPRHIYLLRKQLGNQAILLWNAYRSQRGNKTILHHQSDQDQCNTKSCGYIYGKSEERDFYHTAHNHLCRRESEVSQCRAFGLKGPVMSQVETILQNPNANIIPLLKLQFQDNEVIGLEVVKFEVDGTSNAENKYVTISHVWSHGYGNEVENKVWKCQLEFIAQLLDSNLGDKCTLFWMDTLLIPVQNGEHHTEKERKKMRKEAIAQIRTIFSHSHCTIVLDRGLLDMQIINSPDIAMKILASGWMRRLWTLQEAHLSRKRLLITFGGNEAPSTTRDFDKILESVKEDAGGRLDVISGRIQEQMAQSIMNEHRLAHSPASGHAPGMALIAAAWRAARWRTTSNAAHESIALATLLELQISEPGSDEADNIANASWNWPWAKTSGQQGPDEEKLQELMSEFWKTVVKNEKFQNCIPAGLIFLPGKKMTLRGFGWAPRTFLAADAIDPPDPFSILTKPTSLEIDGLIVECPGYLLHFDDEAEPNHESQIRAKIGDTIEGAGFEFPIDNGFQEWYKVTLAGFPNNGIIRTFAQRRNRLAIITSRLSPRSKPPEIGLLVEVYKSDKGILYSQIVMRVQIERTEAKSMTYQFVQPHPIFGEPLEAQKWCVDGFQIDRTKSAEPSTTPSRGMTRAFTAPLYSSRTGDGQKVERKRPWMGPFF</sequence>
<reference evidence="2 3" key="1">
    <citation type="journal article" date="2025" name="Microbiol. Resour. Announc.">
        <title>Draft genome sequences for Neonectria magnoliae and Neonectria punicea, canker pathogens of Liriodendron tulipifera and Acer saccharum in West Virginia.</title>
        <authorList>
            <person name="Petronek H.M."/>
            <person name="Kasson M.T."/>
            <person name="Metheny A.M."/>
            <person name="Stauder C.M."/>
            <person name="Lovett B."/>
            <person name="Lynch S.C."/>
            <person name="Garnas J.R."/>
            <person name="Kasson L.R."/>
            <person name="Stajich J.E."/>
        </authorList>
    </citation>
    <scope>NUCLEOTIDE SEQUENCE [LARGE SCALE GENOMIC DNA]</scope>
    <source>
        <strain evidence="2 3">NRRL 64651</strain>
    </source>
</reference>
<organism evidence="2 3">
    <name type="scientific">Neonectria magnoliae</name>
    <dbReference type="NCBI Taxonomy" id="2732573"/>
    <lineage>
        <taxon>Eukaryota</taxon>
        <taxon>Fungi</taxon>
        <taxon>Dikarya</taxon>
        <taxon>Ascomycota</taxon>
        <taxon>Pezizomycotina</taxon>
        <taxon>Sordariomycetes</taxon>
        <taxon>Hypocreomycetidae</taxon>
        <taxon>Hypocreales</taxon>
        <taxon>Nectriaceae</taxon>
        <taxon>Neonectria</taxon>
    </lineage>
</organism>
<keyword evidence="3" id="KW-1185">Reference proteome</keyword>
<evidence type="ECO:0000313" key="3">
    <source>
        <dbReference type="Proteomes" id="UP001498421"/>
    </source>
</evidence>
<feature type="region of interest" description="Disordered" evidence="1">
    <location>
        <begin position="740"/>
        <end position="760"/>
    </location>
</feature>
<proteinExistence type="predicted"/>
<evidence type="ECO:0000313" key="2">
    <source>
        <dbReference type="EMBL" id="KAK7425694.1"/>
    </source>
</evidence>
<dbReference type="PANTHER" id="PTHR39596">
    <property type="match status" value="1"/>
</dbReference>
<comment type="caution">
    <text evidence="2">The sequence shown here is derived from an EMBL/GenBank/DDBJ whole genome shotgun (WGS) entry which is preliminary data.</text>
</comment>
<dbReference type="Proteomes" id="UP001498421">
    <property type="component" value="Unassembled WGS sequence"/>
</dbReference>
<protein>
    <recommendedName>
        <fullName evidence="4">Heterokaryon incompatibility domain-containing protein</fullName>
    </recommendedName>
</protein>
<dbReference type="EMBL" id="JAZAVK010000077">
    <property type="protein sequence ID" value="KAK7425694.1"/>
    <property type="molecule type" value="Genomic_DNA"/>
</dbReference>
<accession>A0ABR1HWX0</accession>